<feature type="region of interest" description="Disordered" evidence="3">
    <location>
        <begin position="1"/>
        <end position="231"/>
    </location>
</feature>
<feature type="non-terminal residue" evidence="5">
    <location>
        <position position="401"/>
    </location>
</feature>
<organism evidence="5 6">
    <name type="scientific">Gossypium aridum</name>
    <name type="common">American cotton</name>
    <name type="synonym">Erioxylum aridum</name>
    <dbReference type="NCBI Taxonomy" id="34290"/>
    <lineage>
        <taxon>Eukaryota</taxon>
        <taxon>Viridiplantae</taxon>
        <taxon>Streptophyta</taxon>
        <taxon>Embryophyta</taxon>
        <taxon>Tracheophyta</taxon>
        <taxon>Spermatophyta</taxon>
        <taxon>Magnoliopsida</taxon>
        <taxon>eudicotyledons</taxon>
        <taxon>Gunneridae</taxon>
        <taxon>Pentapetalae</taxon>
        <taxon>rosids</taxon>
        <taxon>malvids</taxon>
        <taxon>Malvales</taxon>
        <taxon>Malvaceae</taxon>
        <taxon>Malvoideae</taxon>
        <taxon>Gossypium</taxon>
    </lineage>
</organism>
<dbReference type="Gene3D" id="3.30.70.330">
    <property type="match status" value="1"/>
</dbReference>
<dbReference type="SUPFAM" id="SSF54928">
    <property type="entry name" value="RNA-binding domain, RBD"/>
    <property type="match status" value="1"/>
</dbReference>
<evidence type="ECO:0000256" key="2">
    <source>
        <dbReference type="PROSITE-ProRule" id="PRU00176"/>
    </source>
</evidence>
<evidence type="ECO:0000313" key="6">
    <source>
        <dbReference type="Proteomes" id="UP000593577"/>
    </source>
</evidence>
<dbReference type="InterPro" id="IPR035979">
    <property type="entry name" value="RBD_domain_sf"/>
</dbReference>
<accession>A0A7J8XNZ5</accession>
<gene>
    <name evidence="5" type="ORF">Goari_006726</name>
</gene>
<evidence type="ECO:0000256" key="3">
    <source>
        <dbReference type="SAM" id="MobiDB-lite"/>
    </source>
</evidence>
<reference evidence="5 6" key="1">
    <citation type="journal article" date="2019" name="Genome Biol. Evol.">
        <title>Insights into the evolution of the New World diploid cottons (Gossypium, subgenus Houzingenia) based on genome sequencing.</title>
        <authorList>
            <person name="Grover C.E."/>
            <person name="Arick M.A. 2nd"/>
            <person name="Thrash A."/>
            <person name="Conover J.L."/>
            <person name="Sanders W.S."/>
            <person name="Peterson D.G."/>
            <person name="Frelichowski J.E."/>
            <person name="Scheffler J.A."/>
            <person name="Scheffler B.E."/>
            <person name="Wendel J.F."/>
        </authorList>
    </citation>
    <scope>NUCLEOTIDE SEQUENCE [LARGE SCALE GENOMIC DNA]</scope>
    <source>
        <strain evidence="5">185</strain>
        <tissue evidence="5">Leaf</tissue>
    </source>
</reference>
<dbReference type="GO" id="GO:0005730">
    <property type="term" value="C:nucleolus"/>
    <property type="evidence" value="ECO:0007669"/>
    <property type="project" value="TreeGrafter"/>
</dbReference>
<feature type="domain" description="RRM" evidence="4">
    <location>
        <begin position="231"/>
        <end position="312"/>
    </location>
</feature>
<evidence type="ECO:0000313" key="5">
    <source>
        <dbReference type="EMBL" id="MBA0688973.1"/>
    </source>
</evidence>
<dbReference type="InterPro" id="IPR000504">
    <property type="entry name" value="RRM_dom"/>
</dbReference>
<feature type="compositionally biased region" description="Acidic residues" evidence="3">
    <location>
        <begin position="125"/>
        <end position="141"/>
    </location>
</feature>
<protein>
    <recommendedName>
        <fullName evidence="4">RRM domain-containing protein</fullName>
    </recommendedName>
</protein>
<keyword evidence="1 2" id="KW-0694">RNA-binding</keyword>
<dbReference type="InterPro" id="IPR012677">
    <property type="entry name" value="Nucleotide-bd_a/b_plait_sf"/>
</dbReference>
<dbReference type="GO" id="GO:0003723">
    <property type="term" value="F:RNA binding"/>
    <property type="evidence" value="ECO:0007669"/>
    <property type="project" value="UniProtKB-UniRule"/>
</dbReference>
<dbReference type="AlphaFoldDB" id="A0A7J8XNZ5"/>
<keyword evidence="6" id="KW-1185">Reference proteome</keyword>
<feature type="compositionally biased region" description="Acidic residues" evidence="3">
    <location>
        <begin position="165"/>
        <end position="182"/>
    </location>
</feature>
<dbReference type="Pfam" id="PF00076">
    <property type="entry name" value="RRM_1"/>
    <property type="match status" value="1"/>
</dbReference>
<dbReference type="Proteomes" id="UP000593577">
    <property type="component" value="Unassembled WGS sequence"/>
</dbReference>
<dbReference type="EMBL" id="JABFAA010000008">
    <property type="protein sequence ID" value="MBA0688973.1"/>
    <property type="molecule type" value="Genomic_DNA"/>
</dbReference>
<dbReference type="PANTHER" id="PTHR23236">
    <property type="entry name" value="EUKARYOTIC TRANSLATION INITIATION FACTOR 4B/4H"/>
    <property type="match status" value="1"/>
</dbReference>
<evidence type="ECO:0000256" key="1">
    <source>
        <dbReference type="ARBA" id="ARBA00022884"/>
    </source>
</evidence>
<feature type="compositionally biased region" description="Polar residues" evidence="3">
    <location>
        <begin position="219"/>
        <end position="231"/>
    </location>
</feature>
<sequence length="401" mass="43424">EPQKAALPNSAAKSVPSVTASSDSSSEEDSDEEDVKKAIIVNKASAPTPKKNEDSSSSSSDDSDSEEEMKVEAKKPVNGKTSKKEYSSGSSSETDSSEDEAPSNKVLVASKKPFPTAGSKQPKEESDDSEDDSSDESEDEQPAAKKSKVAPDSGKAAKVKKVSSSEEEESEESSDDDEESDDEKFPKKKDTDVEMLDATTPQKNAKQQDVRSGKKAPQTPATPQVQSTGSKTSFVGNVSFQIEQDEIKNFFKDAGELVDIRLATDAEGNFKGYGHVEFATAEAAQKVKKLESYQLTYYFTTGLRIECNGNNSFQKGGRGNVRTIYVRVFDQSLGQDEIKNSLKEHFGPCGEICRVAIPVDWETGGVKGYVSPVAFNLGYYSRVPFTLACLPAYVEVEVIVL</sequence>
<evidence type="ECO:0000259" key="4">
    <source>
        <dbReference type="PROSITE" id="PS50102"/>
    </source>
</evidence>
<proteinExistence type="predicted"/>
<dbReference type="SMART" id="SM00360">
    <property type="entry name" value="RRM"/>
    <property type="match status" value="1"/>
</dbReference>
<name>A0A7J8XNZ5_GOSAI</name>
<feature type="non-terminal residue" evidence="5">
    <location>
        <position position="1"/>
    </location>
</feature>
<dbReference type="PROSITE" id="PS50102">
    <property type="entry name" value="RRM"/>
    <property type="match status" value="1"/>
</dbReference>
<comment type="caution">
    <text evidence="5">The sequence shown here is derived from an EMBL/GenBank/DDBJ whole genome shotgun (WGS) entry which is preliminary data.</text>
</comment>
<dbReference type="PANTHER" id="PTHR23236:SF11">
    <property type="entry name" value="EUKARYOTIC TRANSLATION INITIATION FACTOR 4H"/>
    <property type="match status" value="1"/>
</dbReference>
<feature type="compositionally biased region" description="Basic and acidic residues" evidence="3">
    <location>
        <begin position="183"/>
        <end position="192"/>
    </location>
</feature>